<evidence type="ECO:0000313" key="12">
    <source>
        <dbReference type="Proteomes" id="UP001419268"/>
    </source>
</evidence>
<feature type="compositionally biased region" description="Acidic residues" evidence="9">
    <location>
        <begin position="1"/>
        <end position="10"/>
    </location>
</feature>
<dbReference type="PANTHER" id="PTHR33573:SF50">
    <property type="entry name" value="CASP-LIKE PROTEIN 4A3"/>
    <property type="match status" value="1"/>
</dbReference>
<protein>
    <recommendedName>
        <fullName evidence="8">CASP-like protein</fullName>
    </recommendedName>
</protein>
<reference evidence="11 12" key="1">
    <citation type="submission" date="2024-01" db="EMBL/GenBank/DDBJ databases">
        <title>Genome assemblies of Stephania.</title>
        <authorList>
            <person name="Yang L."/>
        </authorList>
    </citation>
    <scope>NUCLEOTIDE SEQUENCE [LARGE SCALE GENOMIC DNA]</scope>
    <source>
        <strain evidence="11">JXDWG</strain>
        <tissue evidence="11">Leaf</tissue>
    </source>
</reference>
<comment type="subcellular location">
    <subcellularLocation>
        <location evidence="1 8">Cell membrane</location>
        <topology evidence="1 8">Multi-pass membrane protein</topology>
    </subcellularLocation>
</comment>
<evidence type="ECO:0000256" key="2">
    <source>
        <dbReference type="ARBA" id="ARBA00007651"/>
    </source>
</evidence>
<evidence type="ECO:0000259" key="10">
    <source>
        <dbReference type="Pfam" id="PF04535"/>
    </source>
</evidence>
<feature type="domain" description="Casparian strip membrane protein" evidence="10">
    <location>
        <begin position="150"/>
        <end position="192"/>
    </location>
</feature>
<evidence type="ECO:0000256" key="8">
    <source>
        <dbReference type="RuleBase" id="RU361233"/>
    </source>
</evidence>
<dbReference type="InterPro" id="IPR006702">
    <property type="entry name" value="CASP_dom"/>
</dbReference>
<evidence type="ECO:0000256" key="1">
    <source>
        <dbReference type="ARBA" id="ARBA00004651"/>
    </source>
</evidence>
<dbReference type="GO" id="GO:0005886">
    <property type="term" value="C:plasma membrane"/>
    <property type="evidence" value="ECO:0007669"/>
    <property type="project" value="UniProtKB-SubCell"/>
</dbReference>
<evidence type="ECO:0000256" key="6">
    <source>
        <dbReference type="ARBA" id="ARBA00022989"/>
    </source>
</evidence>
<keyword evidence="5 8" id="KW-0812">Transmembrane</keyword>
<dbReference type="PANTHER" id="PTHR33573">
    <property type="entry name" value="CASP-LIKE PROTEIN 4A4"/>
    <property type="match status" value="1"/>
</dbReference>
<dbReference type="Proteomes" id="UP001419268">
    <property type="component" value="Unassembled WGS sequence"/>
</dbReference>
<feature type="region of interest" description="Disordered" evidence="9">
    <location>
        <begin position="1"/>
        <end position="70"/>
    </location>
</feature>
<feature type="region of interest" description="Disordered" evidence="9">
    <location>
        <begin position="115"/>
        <end position="135"/>
    </location>
</feature>
<accession>A0AAP0NVZ4</accession>
<keyword evidence="7 8" id="KW-0472">Membrane</keyword>
<evidence type="ECO:0000256" key="3">
    <source>
        <dbReference type="ARBA" id="ARBA00011489"/>
    </source>
</evidence>
<comment type="caution">
    <text evidence="11">The sequence shown here is derived from an EMBL/GenBank/DDBJ whole genome shotgun (WGS) entry which is preliminary data.</text>
</comment>
<keyword evidence="4 8" id="KW-1003">Cell membrane</keyword>
<dbReference type="Pfam" id="PF04535">
    <property type="entry name" value="CASP_dom"/>
    <property type="match status" value="1"/>
</dbReference>
<evidence type="ECO:0000313" key="11">
    <source>
        <dbReference type="EMBL" id="KAK9119695.1"/>
    </source>
</evidence>
<evidence type="ECO:0000256" key="4">
    <source>
        <dbReference type="ARBA" id="ARBA00022475"/>
    </source>
</evidence>
<evidence type="ECO:0000256" key="5">
    <source>
        <dbReference type="ARBA" id="ARBA00022692"/>
    </source>
</evidence>
<feature type="compositionally biased region" description="Acidic residues" evidence="9">
    <location>
        <begin position="33"/>
        <end position="45"/>
    </location>
</feature>
<dbReference type="AlphaFoldDB" id="A0AAP0NVZ4"/>
<feature type="compositionally biased region" description="Basic residues" evidence="9">
    <location>
        <begin position="13"/>
        <end position="28"/>
    </location>
</feature>
<evidence type="ECO:0000256" key="9">
    <source>
        <dbReference type="SAM" id="MobiDB-lite"/>
    </source>
</evidence>
<comment type="similarity">
    <text evidence="2 8">Belongs to the Casparian strip membrane proteins (CASP) family.</text>
</comment>
<proteinExistence type="inferred from homology"/>
<gene>
    <name evidence="11" type="ORF">Scep_017788</name>
</gene>
<feature type="transmembrane region" description="Helical" evidence="8">
    <location>
        <begin position="154"/>
        <end position="175"/>
    </location>
</feature>
<comment type="caution">
    <text evidence="8">Lacks conserved residue(s) required for the propagation of feature annotation.</text>
</comment>
<organism evidence="11 12">
    <name type="scientific">Stephania cephalantha</name>
    <dbReference type="NCBI Taxonomy" id="152367"/>
    <lineage>
        <taxon>Eukaryota</taxon>
        <taxon>Viridiplantae</taxon>
        <taxon>Streptophyta</taxon>
        <taxon>Embryophyta</taxon>
        <taxon>Tracheophyta</taxon>
        <taxon>Spermatophyta</taxon>
        <taxon>Magnoliopsida</taxon>
        <taxon>Ranunculales</taxon>
        <taxon>Menispermaceae</taxon>
        <taxon>Menispermoideae</taxon>
        <taxon>Cissampelideae</taxon>
        <taxon>Stephania</taxon>
    </lineage>
</organism>
<name>A0AAP0NVZ4_9MAGN</name>
<keyword evidence="12" id="KW-1185">Reference proteome</keyword>
<comment type="subunit">
    <text evidence="3 8">Homodimer and heterodimers.</text>
</comment>
<keyword evidence="6 8" id="KW-1133">Transmembrane helix</keyword>
<sequence>MVQIVEDDDDLQHHHHQQQKNQNHHQKKKQSDPEEEEEEEEEFLEMESSPLRSTQPYPPPADRRLRSPSKPIPIPIPLPLPAPELEQVVSSVVVVSRSIGAPAAVEMSKVDPGEDGFLAGRSEEDGGGGGGRTPSRTVSAILWRQRREAMVKRAALGFRVCEIVLCLISFSVMAADKTRGWAGDSFDRYQEYK</sequence>
<evidence type="ECO:0000256" key="7">
    <source>
        <dbReference type="ARBA" id="ARBA00023136"/>
    </source>
</evidence>
<dbReference type="EMBL" id="JBBNAG010000007">
    <property type="protein sequence ID" value="KAK9119695.1"/>
    <property type="molecule type" value="Genomic_DNA"/>
</dbReference>